<reference evidence="1" key="1">
    <citation type="submission" date="2019-06" db="EMBL/GenBank/DDBJ databases">
        <authorList>
            <person name="Zheng W."/>
        </authorList>
    </citation>
    <scope>NUCLEOTIDE SEQUENCE</scope>
    <source>
        <strain evidence="1">QDHG01</strain>
    </source>
</reference>
<dbReference type="Proteomes" id="UP000785679">
    <property type="component" value="Unassembled WGS sequence"/>
</dbReference>
<protein>
    <submittedName>
        <fullName evidence="1">Uncharacterized protein</fullName>
    </submittedName>
</protein>
<evidence type="ECO:0000313" key="1">
    <source>
        <dbReference type="EMBL" id="TNV71628.1"/>
    </source>
</evidence>
<accession>A0A8J8SV79</accession>
<name>A0A8J8SV79_HALGN</name>
<dbReference type="AlphaFoldDB" id="A0A8J8SV79"/>
<gene>
    <name evidence="1" type="ORF">FGO68_gene11729</name>
</gene>
<organism evidence="1 2">
    <name type="scientific">Halteria grandinella</name>
    <dbReference type="NCBI Taxonomy" id="5974"/>
    <lineage>
        <taxon>Eukaryota</taxon>
        <taxon>Sar</taxon>
        <taxon>Alveolata</taxon>
        <taxon>Ciliophora</taxon>
        <taxon>Intramacronucleata</taxon>
        <taxon>Spirotrichea</taxon>
        <taxon>Stichotrichia</taxon>
        <taxon>Sporadotrichida</taxon>
        <taxon>Halteriidae</taxon>
        <taxon>Halteria</taxon>
    </lineage>
</organism>
<evidence type="ECO:0000313" key="2">
    <source>
        <dbReference type="Proteomes" id="UP000785679"/>
    </source>
</evidence>
<proteinExistence type="predicted"/>
<comment type="caution">
    <text evidence="1">The sequence shown here is derived from an EMBL/GenBank/DDBJ whole genome shotgun (WGS) entry which is preliminary data.</text>
</comment>
<dbReference type="EMBL" id="RRYP01029743">
    <property type="protein sequence ID" value="TNV71628.1"/>
    <property type="molecule type" value="Genomic_DNA"/>
</dbReference>
<sequence length="154" mass="17173">MTCGLKKCRCFSSKQIIFNRAIEHTHCFKLRDFPFSQRRSGTRQNTKHFVIVLLHHQMKGLAEQKITGQDANFLPPNQMGGLTPLVQRTVVNDVIVQERCSMDKLNACGQGNKASACVTKKARQARVSMGSKRSPGVPLVYWVTLRSSGALLVS</sequence>
<keyword evidence="2" id="KW-1185">Reference proteome</keyword>